<feature type="compositionally biased region" description="Polar residues" evidence="2">
    <location>
        <begin position="293"/>
        <end position="306"/>
    </location>
</feature>
<feature type="compositionally biased region" description="Basic and acidic residues" evidence="2">
    <location>
        <begin position="436"/>
        <end position="449"/>
    </location>
</feature>
<dbReference type="PANTHER" id="PTHR14388:SF6">
    <property type="entry name" value="SH2 DOMAIN-CONTAINING PROTEIN 7"/>
    <property type="match status" value="1"/>
</dbReference>
<feature type="compositionally biased region" description="Polar residues" evidence="2">
    <location>
        <begin position="78"/>
        <end position="105"/>
    </location>
</feature>
<feature type="compositionally biased region" description="Polar residues" evidence="2">
    <location>
        <begin position="184"/>
        <end position="200"/>
    </location>
</feature>
<dbReference type="PANTHER" id="PTHR14388">
    <property type="entry name" value="T CELL-SPECIFIC ADAPTER PROTEIN TSAD"/>
    <property type="match status" value="1"/>
</dbReference>
<name>A0ABM5EY81_9SAUR</name>
<organism evidence="3 4">
    <name type="scientific">Pogona vitticeps</name>
    <name type="common">central bearded dragon</name>
    <dbReference type="NCBI Taxonomy" id="103695"/>
    <lineage>
        <taxon>Eukaryota</taxon>
        <taxon>Metazoa</taxon>
        <taxon>Chordata</taxon>
        <taxon>Craniata</taxon>
        <taxon>Vertebrata</taxon>
        <taxon>Euteleostomi</taxon>
        <taxon>Lepidosauria</taxon>
        <taxon>Squamata</taxon>
        <taxon>Bifurcata</taxon>
        <taxon>Unidentata</taxon>
        <taxon>Episquamata</taxon>
        <taxon>Toxicofera</taxon>
        <taxon>Iguania</taxon>
        <taxon>Acrodonta</taxon>
        <taxon>Agamidae</taxon>
        <taxon>Amphibolurinae</taxon>
        <taxon>Pogona</taxon>
    </lineage>
</organism>
<evidence type="ECO:0000313" key="3">
    <source>
        <dbReference type="Proteomes" id="UP001652642"/>
    </source>
</evidence>
<feature type="compositionally biased region" description="Polar residues" evidence="2">
    <location>
        <begin position="126"/>
        <end position="145"/>
    </location>
</feature>
<accession>A0ABM5EY81</accession>
<evidence type="ECO:0000313" key="4">
    <source>
        <dbReference type="RefSeq" id="XP_072838118.1"/>
    </source>
</evidence>
<feature type="region of interest" description="Disordered" evidence="2">
    <location>
        <begin position="363"/>
        <end position="449"/>
    </location>
</feature>
<dbReference type="GeneID" id="110074488"/>
<evidence type="ECO:0000256" key="1">
    <source>
        <dbReference type="ARBA" id="ARBA00022999"/>
    </source>
</evidence>
<feature type="compositionally biased region" description="Basic and acidic residues" evidence="2">
    <location>
        <begin position="363"/>
        <end position="387"/>
    </location>
</feature>
<feature type="region of interest" description="Disordered" evidence="2">
    <location>
        <begin position="76"/>
        <end position="211"/>
    </location>
</feature>
<protein>
    <submittedName>
        <fullName evidence="4">SH2 domain-containing protein 7</fullName>
    </submittedName>
</protein>
<dbReference type="RefSeq" id="XP_072838118.1">
    <property type="nucleotide sequence ID" value="XM_072982017.1"/>
</dbReference>
<dbReference type="InterPro" id="IPR036860">
    <property type="entry name" value="SH2_dom_sf"/>
</dbReference>
<dbReference type="Gene3D" id="3.30.505.10">
    <property type="entry name" value="SH2 domain"/>
    <property type="match status" value="1"/>
</dbReference>
<evidence type="ECO:0000256" key="2">
    <source>
        <dbReference type="SAM" id="MobiDB-lite"/>
    </source>
</evidence>
<reference evidence="4" key="1">
    <citation type="submission" date="2025-08" db="UniProtKB">
        <authorList>
            <consortium name="RefSeq"/>
        </authorList>
    </citation>
    <scope>IDENTIFICATION</scope>
</reference>
<dbReference type="SUPFAM" id="SSF55550">
    <property type="entry name" value="SH2 domain"/>
    <property type="match status" value="1"/>
</dbReference>
<sequence length="449" mass="49402">MNIGCFSSKRGKDRCRHFVITCQQNGHYVISGDPHTHHSLVELISYYQTSEIEPFGENLTVACSKEEDRSVYDEISWGQPTSAKQSATVTTPVLTRQISGSSPITKPSKETTSHQPSKPRGEHQGPQKSLSNEWRTLSSEETNSTPPGPERRSLLTSFEEDFGGEGNVGYSELKMPKVPHKASSDTSQEPEGPGQANSSSCRKKINTAYAPTKQLDRLYSEKVSLAETSGPETIYSEIGLNQDLSGRVFPETQSGPSPLLLPKKATLGSPASTPPRLSPKLPNKPNVPLEPQGSETPLATSTTSLVTDKDCHKPSQAKSLSGSPRETLYGQVHKLKSHHSIVSSDDNKSDTYEQIPFVWMKSIPREQDPERIPKSLPTKPKDFHEPISAKTGRSLKTQVYAENPDERIPSDLPKCSSSSRNARPVENTYEQIHFGPAKETEGKGTQKVW</sequence>
<gene>
    <name evidence="4" type="primary">SH2D7</name>
</gene>
<proteinExistence type="predicted"/>
<feature type="region of interest" description="Disordered" evidence="2">
    <location>
        <begin position="246"/>
        <end position="328"/>
    </location>
</feature>
<keyword evidence="1" id="KW-0727">SH2 domain</keyword>
<dbReference type="Proteomes" id="UP001652642">
    <property type="component" value="Chromosome 12"/>
</dbReference>
<keyword evidence="3" id="KW-1185">Reference proteome</keyword>